<dbReference type="SMART" id="SM00718">
    <property type="entry name" value="DM4_12"/>
    <property type="match status" value="1"/>
</dbReference>
<keyword evidence="3" id="KW-1185">Reference proteome</keyword>
<sequence length="213" mass="23059">MSGGATNVLVVLVSMLVVTLAHTLTPTNNNNNTSTEGHRQGFLWVTGDKKLRFPTSSILIVTPTLSLPTDLDPQDLTTSSSTTISVPFKVNLDDLGVTQLVDTWTNVDVTGIEEPTPSEQAGGQRAVLYRVVETWSTLAGVDGHQCLLKLICQAAHTPVHNAGLLGEMLQVFLTPSKSPDKNLKEYLKAEQAGQSKDPSACQVYQQNCPYSFY</sequence>
<reference evidence="2" key="1">
    <citation type="submission" date="2023-11" db="EMBL/GenBank/DDBJ databases">
        <title>Genome assemblies of two species of porcelain crab, Petrolisthes cinctipes and Petrolisthes manimaculis (Anomura: Porcellanidae).</title>
        <authorList>
            <person name="Angst P."/>
        </authorList>
    </citation>
    <scope>NUCLEOTIDE SEQUENCE</scope>
    <source>
        <strain evidence="2">PB745_02</strain>
        <tissue evidence="2">Gill</tissue>
    </source>
</reference>
<evidence type="ECO:0000256" key="1">
    <source>
        <dbReference type="SAM" id="SignalP"/>
    </source>
</evidence>
<feature type="signal peptide" evidence="1">
    <location>
        <begin position="1"/>
        <end position="21"/>
    </location>
</feature>
<dbReference type="EMBL" id="JAWZYT010000884">
    <property type="protein sequence ID" value="KAK4317880.1"/>
    <property type="molecule type" value="Genomic_DNA"/>
</dbReference>
<proteinExistence type="predicted"/>
<evidence type="ECO:0000313" key="2">
    <source>
        <dbReference type="EMBL" id="KAK4317880.1"/>
    </source>
</evidence>
<gene>
    <name evidence="2" type="ORF">Pmani_011060</name>
</gene>
<dbReference type="AlphaFoldDB" id="A0AAE1Q022"/>
<name>A0AAE1Q022_9EUCA</name>
<dbReference type="InterPro" id="IPR006631">
    <property type="entry name" value="DM4_12"/>
</dbReference>
<keyword evidence="1" id="KW-0732">Signal</keyword>
<comment type="caution">
    <text evidence="2">The sequence shown here is derived from an EMBL/GenBank/DDBJ whole genome shotgun (WGS) entry which is preliminary data.</text>
</comment>
<evidence type="ECO:0000313" key="3">
    <source>
        <dbReference type="Proteomes" id="UP001292094"/>
    </source>
</evidence>
<feature type="chain" id="PRO_5042197801" evidence="1">
    <location>
        <begin position="22"/>
        <end position="213"/>
    </location>
</feature>
<dbReference type="PANTHER" id="PTHR21398">
    <property type="entry name" value="AGAP007094-PA"/>
    <property type="match status" value="1"/>
</dbReference>
<dbReference type="Proteomes" id="UP001292094">
    <property type="component" value="Unassembled WGS sequence"/>
</dbReference>
<protein>
    <submittedName>
        <fullName evidence="2">Uncharacterized protein</fullName>
    </submittedName>
</protein>
<accession>A0AAE1Q022</accession>
<dbReference type="Pfam" id="PF07841">
    <property type="entry name" value="DM4_12"/>
    <property type="match status" value="1"/>
</dbReference>
<dbReference type="PANTHER" id="PTHR21398:SF6">
    <property type="entry name" value="AGAP007094-PA"/>
    <property type="match status" value="1"/>
</dbReference>
<organism evidence="2 3">
    <name type="scientific">Petrolisthes manimaculis</name>
    <dbReference type="NCBI Taxonomy" id="1843537"/>
    <lineage>
        <taxon>Eukaryota</taxon>
        <taxon>Metazoa</taxon>
        <taxon>Ecdysozoa</taxon>
        <taxon>Arthropoda</taxon>
        <taxon>Crustacea</taxon>
        <taxon>Multicrustacea</taxon>
        <taxon>Malacostraca</taxon>
        <taxon>Eumalacostraca</taxon>
        <taxon>Eucarida</taxon>
        <taxon>Decapoda</taxon>
        <taxon>Pleocyemata</taxon>
        <taxon>Anomura</taxon>
        <taxon>Galatheoidea</taxon>
        <taxon>Porcellanidae</taxon>
        <taxon>Petrolisthes</taxon>
    </lineage>
</organism>